<sequence>MDPVAVDLTMLADYLEAQAAESPNGRHLQPVALDHEHLRMTGIGLTAGSELPPHDNPGEAVLQVLRGQVRLVSLGADGTEARALDLAAGFLGRIPDGRHRVEALEPSALLLTALPLPLRG</sequence>
<dbReference type="OrthoDB" id="5190473at2"/>
<dbReference type="RefSeq" id="WP_153981397.1">
    <property type="nucleotide sequence ID" value="NZ_BAAANZ010000005.1"/>
</dbReference>
<dbReference type="InterPro" id="IPR011051">
    <property type="entry name" value="RmlC_Cupin_sf"/>
</dbReference>
<keyword evidence="1" id="KW-0560">Oxidoreductase</keyword>
<dbReference type="Gene3D" id="2.60.120.10">
    <property type="entry name" value="Jelly Rolls"/>
    <property type="match status" value="1"/>
</dbReference>
<evidence type="ECO:0000313" key="2">
    <source>
        <dbReference type="Proteomes" id="UP000552883"/>
    </source>
</evidence>
<comment type="caution">
    <text evidence="1">The sequence shown here is derived from an EMBL/GenBank/DDBJ whole genome shotgun (WGS) entry which is preliminary data.</text>
</comment>
<dbReference type="InterPro" id="IPR014710">
    <property type="entry name" value="RmlC-like_jellyroll"/>
</dbReference>
<dbReference type="EMBL" id="JACHBS010000001">
    <property type="protein sequence ID" value="MBB5617886.1"/>
    <property type="molecule type" value="Genomic_DNA"/>
</dbReference>
<dbReference type="AlphaFoldDB" id="A0A840XHU1"/>
<dbReference type="GO" id="GO:0051213">
    <property type="term" value="F:dioxygenase activity"/>
    <property type="evidence" value="ECO:0007669"/>
    <property type="project" value="UniProtKB-KW"/>
</dbReference>
<proteinExistence type="predicted"/>
<protein>
    <submittedName>
        <fullName evidence="1">Quercetin dioxygenase-like cupin family protein</fullName>
    </submittedName>
</protein>
<organism evidence="1 2">
    <name type="scientific">Microcella frigidaquae</name>
    <dbReference type="NCBI Taxonomy" id="424758"/>
    <lineage>
        <taxon>Bacteria</taxon>
        <taxon>Bacillati</taxon>
        <taxon>Actinomycetota</taxon>
        <taxon>Actinomycetes</taxon>
        <taxon>Micrococcales</taxon>
        <taxon>Microbacteriaceae</taxon>
        <taxon>Microcella</taxon>
    </lineage>
</organism>
<name>A0A840XHU1_9MICO</name>
<keyword evidence="1" id="KW-0223">Dioxygenase</keyword>
<dbReference type="Proteomes" id="UP000552883">
    <property type="component" value="Unassembled WGS sequence"/>
</dbReference>
<evidence type="ECO:0000313" key="1">
    <source>
        <dbReference type="EMBL" id="MBB5617886.1"/>
    </source>
</evidence>
<accession>A0A840XHU1</accession>
<reference evidence="1 2" key="1">
    <citation type="submission" date="2020-08" db="EMBL/GenBank/DDBJ databases">
        <title>Sequencing the genomes of 1000 actinobacteria strains.</title>
        <authorList>
            <person name="Klenk H.-P."/>
        </authorList>
    </citation>
    <scope>NUCLEOTIDE SEQUENCE [LARGE SCALE GENOMIC DNA]</scope>
    <source>
        <strain evidence="1 2">DSM 23889</strain>
    </source>
</reference>
<dbReference type="SUPFAM" id="SSF51182">
    <property type="entry name" value="RmlC-like cupins"/>
    <property type="match status" value="1"/>
</dbReference>
<keyword evidence="2" id="KW-1185">Reference proteome</keyword>
<gene>
    <name evidence="1" type="ORF">BJ959_001382</name>
</gene>